<keyword evidence="2" id="KW-0812">Transmembrane</keyword>
<reference evidence="6" key="1">
    <citation type="submission" date="2015-06" db="UniProtKB">
        <authorList>
            <consortium name="EnsemblPlants"/>
        </authorList>
    </citation>
    <scope>IDENTIFICATION</scope>
</reference>
<keyword evidence="4" id="KW-0472">Membrane</keyword>
<evidence type="ECO:0000256" key="5">
    <source>
        <dbReference type="ARBA" id="ARBA00023242"/>
    </source>
</evidence>
<accession>M8CSV0</accession>
<dbReference type="GO" id="GO:0003682">
    <property type="term" value="F:chromatin binding"/>
    <property type="evidence" value="ECO:0007669"/>
    <property type="project" value="InterPro"/>
</dbReference>
<dbReference type="EnsemblPlants" id="EMT26771">
    <property type="protein sequence ID" value="EMT26771"/>
    <property type="gene ID" value="F775_17698"/>
</dbReference>
<dbReference type="GO" id="GO:0071763">
    <property type="term" value="P:nuclear membrane organization"/>
    <property type="evidence" value="ECO:0007669"/>
    <property type="project" value="TreeGrafter"/>
</dbReference>
<organism evidence="6">
    <name type="scientific">Aegilops tauschii</name>
    <name type="common">Tausch's goatgrass</name>
    <name type="synonym">Aegilops squarrosa</name>
    <dbReference type="NCBI Taxonomy" id="37682"/>
    <lineage>
        <taxon>Eukaryota</taxon>
        <taxon>Viridiplantae</taxon>
        <taxon>Streptophyta</taxon>
        <taxon>Embryophyta</taxon>
        <taxon>Tracheophyta</taxon>
        <taxon>Spermatophyta</taxon>
        <taxon>Magnoliopsida</taxon>
        <taxon>Liliopsida</taxon>
        <taxon>Poales</taxon>
        <taxon>Poaceae</taxon>
        <taxon>BOP clade</taxon>
        <taxon>Pooideae</taxon>
        <taxon>Triticodae</taxon>
        <taxon>Triticeae</taxon>
        <taxon>Triticinae</taxon>
        <taxon>Aegilops</taxon>
    </lineage>
</organism>
<evidence type="ECO:0000313" key="6">
    <source>
        <dbReference type="EnsemblPlants" id="EMT26771"/>
    </source>
</evidence>
<dbReference type="InterPro" id="IPR041885">
    <property type="entry name" value="MAN1_winged_helix_dom"/>
</dbReference>
<sequence>MDADVRNGLDRSLRFFFLLIFLRRRGINRHGGGGGAFAAVLVWMDGWMDVNDPISNNKWMQDEQINQQIERINQCRHRKWLPKMVEKEVGAGVATKLEPRFVRALPGERPSELLQHRICDEHAHALCGQGGKILFQQHDISSMADELLSKDAARLSDDGIKVVKERVLQSAHGFLETTSTYDKYASSQPLLPSMRVQAFKCPELAAELHRPLSCQARQWVSSNIVFVMTFCVLDCSRFYGAFTRDGHCQREPSKYMSRCLLYEVSFIPDVCITMMQCNLLLVCEILEDNAVSAKAGNSECEPWVVTSWLRDHLLSTRERRNTLLWKKVEELLLEDSRIDQYPKVIKGEAKVVLEWQASGSLSGKIKKLQGAAGKTRSGSVGAIKLAEEICGSSISSSRDKELCSSTSKEATNPFM</sequence>
<evidence type="ECO:0000256" key="4">
    <source>
        <dbReference type="ARBA" id="ARBA00023136"/>
    </source>
</evidence>
<keyword evidence="3" id="KW-1133">Transmembrane helix</keyword>
<dbReference type="PANTHER" id="PTHR47808:SF2">
    <property type="entry name" value="LEM DOMAIN-CONTAINING PROTEIN 2"/>
    <property type="match status" value="1"/>
</dbReference>
<dbReference type="GO" id="GO:0005637">
    <property type="term" value="C:nuclear inner membrane"/>
    <property type="evidence" value="ECO:0007669"/>
    <property type="project" value="UniProtKB-SubCell"/>
</dbReference>
<name>M8CSV0_AEGTA</name>
<dbReference type="GO" id="GO:0034399">
    <property type="term" value="C:nuclear periphery"/>
    <property type="evidence" value="ECO:0007669"/>
    <property type="project" value="TreeGrafter"/>
</dbReference>
<comment type="subcellular location">
    <subcellularLocation>
        <location evidence="1">Nucleus inner membrane</location>
    </subcellularLocation>
</comment>
<dbReference type="AlphaFoldDB" id="M8CSV0"/>
<keyword evidence="5" id="KW-0539">Nucleus</keyword>
<protein>
    <submittedName>
        <fullName evidence="6">Uncharacterized protein</fullName>
    </submittedName>
</protein>
<evidence type="ECO:0000256" key="2">
    <source>
        <dbReference type="ARBA" id="ARBA00022692"/>
    </source>
</evidence>
<dbReference type="InterPro" id="IPR044780">
    <property type="entry name" value="Heh2/Src1"/>
</dbReference>
<evidence type="ECO:0000256" key="3">
    <source>
        <dbReference type="ARBA" id="ARBA00022989"/>
    </source>
</evidence>
<dbReference type="Gene3D" id="1.10.10.1180">
    <property type="entry name" value="MAN1, winged-helix domain"/>
    <property type="match status" value="1"/>
</dbReference>
<dbReference type="PANTHER" id="PTHR47808">
    <property type="entry name" value="INNER NUCLEAR MEMBRANE PROTEIN HEH2-RELATED"/>
    <property type="match status" value="1"/>
</dbReference>
<evidence type="ECO:0000256" key="1">
    <source>
        <dbReference type="ARBA" id="ARBA00004540"/>
    </source>
</evidence>
<proteinExistence type="predicted"/>
<dbReference type="GO" id="GO:0005783">
    <property type="term" value="C:endoplasmic reticulum"/>
    <property type="evidence" value="ECO:0007669"/>
    <property type="project" value="TreeGrafter"/>
</dbReference>